<evidence type="ECO:0000256" key="1">
    <source>
        <dbReference type="SAM" id="Phobius"/>
    </source>
</evidence>
<keyword evidence="1" id="KW-0812">Transmembrane</keyword>
<gene>
    <name evidence="2" type="ORF">FB459_1510</name>
</gene>
<keyword evidence="1" id="KW-1133">Transmembrane helix</keyword>
<dbReference type="PIRSF" id="PIRSF037395">
    <property type="entry name" value="UCP037395_ABCper"/>
    <property type="match status" value="1"/>
</dbReference>
<feature type="transmembrane region" description="Helical" evidence="1">
    <location>
        <begin position="23"/>
        <end position="44"/>
    </location>
</feature>
<feature type="transmembrane region" description="Helical" evidence="1">
    <location>
        <begin position="151"/>
        <end position="169"/>
    </location>
</feature>
<accession>A0A542EFH3</accession>
<feature type="transmembrane region" description="Helical" evidence="1">
    <location>
        <begin position="236"/>
        <end position="254"/>
    </location>
</feature>
<keyword evidence="1" id="KW-0472">Membrane</keyword>
<evidence type="ECO:0000313" key="2">
    <source>
        <dbReference type="EMBL" id="TQJ14064.1"/>
    </source>
</evidence>
<comment type="caution">
    <text evidence="2">The sequence shown here is derived from an EMBL/GenBank/DDBJ whole genome shotgun (WGS) entry which is preliminary data.</text>
</comment>
<feature type="transmembrane region" description="Helical" evidence="1">
    <location>
        <begin position="56"/>
        <end position="76"/>
    </location>
</feature>
<evidence type="ECO:0000313" key="3">
    <source>
        <dbReference type="Proteomes" id="UP000320806"/>
    </source>
</evidence>
<feature type="transmembrane region" description="Helical" evidence="1">
    <location>
        <begin position="176"/>
        <end position="197"/>
    </location>
</feature>
<dbReference type="InterPro" id="IPR017196">
    <property type="entry name" value="ECF_substrate-spec_UCP037395"/>
</dbReference>
<dbReference type="Gene3D" id="1.10.1760.20">
    <property type="match status" value="1"/>
</dbReference>
<dbReference type="EMBL" id="VFMO01000001">
    <property type="protein sequence ID" value="TQJ14064.1"/>
    <property type="molecule type" value="Genomic_DNA"/>
</dbReference>
<reference evidence="2 3" key="1">
    <citation type="submission" date="2019-06" db="EMBL/GenBank/DDBJ databases">
        <title>Sequencing the genomes of 1000 actinobacteria strains.</title>
        <authorList>
            <person name="Klenk H.-P."/>
        </authorList>
    </citation>
    <scope>NUCLEOTIDE SEQUENCE [LARGE SCALE GENOMIC DNA]</scope>
    <source>
        <strain evidence="2 3">DSM 19828</strain>
    </source>
</reference>
<feature type="transmembrane region" description="Helical" evidence="1">
    <location>
        <begin position="124"/>
        <end position="145"/>
    </location>
</feature>
<proteinExistence type="predicted"/>
<name>A0A542EFH3_9MICO</name>
<dbReference type="OrthoDB" id="501320at2"/>
<dbReference type="Proteomes" id="UP000320806">
    <property type="component" value="Unassembled WGS sequence"/>
</dbReference>
<keyword evidence="3" id="KW-1185">Reference proteome</keyword>
<dbReference type="AlphaFoldDB" id="A0A542EFH3"/>
<organism evidence="2 3">
    <name type="scientific">Yimella lutea</name>
    <dbReference type="NCBI Taxonomy" id="587872"/>
    <lineage>
        <taxon>Bacteria</taxon>
        <taxon>Bacillati</taxon>
        <taxon>Actinomycetota</taxon>
        <taxon>Actinomycetes</taxon>
        <taxon>Micrococcales</taxon>
        <taxon>Dermacoccaceae</taxon>
        <taxon>Yimella</taxon>
    </lineage>
</organism>
<dbReference type="RefSeq" id="WP_141927982.1">
    <property type="nucleotide sequence ID" value="NZ_BAABCI010000034.1"/>
</dbReference>
<protein>
    <submittedName>
        <fullName evidence="2">Energy-coupling factor transport system substrate-specific component</fullName>
    </submittedName>
</protein>
<sequence>MTATTTHVPSGRAKAIPLRPRSALAIALVSIVGVIGFAWPLFITADSTLASHTNDAPLLFALMLPLLLAVVLSEVSEGGIDSKAIAMLGVLSAVDAMMRPLGAGTGGIEVMFFLLVLSGRVFGAGFGFVLGCTSMFASAILTAGIGPWLPFQMLGAGWIALGAGLLPPLRGRAEIFMLIGYGIISSLLYGWILNFYFWPLGTTGEPAISVVPGGPLLTNLKHFLAFNLATSLGWDLGRAITTSVLIAITGRPILLTLRRASRKAAFGRPTSLAD</sequence>